<dbReference type="AlphaFoldDB" id="A0A3G2USS0"/>
<dbReference type="InterPro" id="IPR053832">
    <property type="entry name" value="DUF6924"/>
</dbReference>
<evidence type="ECO:0000313" key="2">
    <source>
        <dbReference type="EMBL" id="AYO77925.1"/>
    </source>
</evidence>
<evidence type="ECO:0000259" key="1">
    <source>
        <dbReference type="Pfam" id="PF21962"/>
    </source>
</evidence>
<reference evidence="2 3" key="1">
    <citation type="submission" date="2018-10" db="EMBL/GenBank/DDBJ databases">
        <title>Characterization and genome analysis of a novel bacterium Sphingobium yanoikuyae SJTF8 capable of degrading PAHs.</title>
        <authorList>
            <person name="Yin C."/>
            <person name="Xiong W."/>
            <person name="Liang R."/>
        </authorList>
    </citation>
    <scope>NUCLEOTIDE SEQUENCE [LARGE SCALE GENOMIC DNA]</scope>
    <source>
        <strain evidence="2 3">SJTF8</strain>
    </source>
</reference>
<feature type="domain" description="DUF6924" evidence="1">
    <location>
        <begin position="9"/>
        <end position="134"/>
    </location>
</feature>
<accession>A0A3G2USS0</accession>
<organism evidence="2 3">
    <name type="scientific">Sphingobium yanoikuyae</name>
    <name type="common">Sphingomonas yanoikuyae</name>
    <dbReference type="NCBI Taxonomy" id="13690"/>
    <lineage>
        <taxon>Bacteria</taxon>
        <taxon>Pseudomonadati</taxon>
        <taxon>Pseudomonadota</taxon>
        <taxon>Alphaproteobacteria</taxon>
        <taxon>Sphingomonadales</taxon>
        <taxon>Sphingomonadaceae</taxon>
        <taxon>Sphingobium</taxon>
    </lineage>
</organism>
<proteinExistence type="predicted"/>
<protein>
    <recommendedName>
        <fullName evidence="1">DUF6924 domain-containing protein</fullName>
    </recommendedName>
</protein>
<sequence>MIPIDGERTPLVRTDFSDDHAWESVIDAVSKPSVHGFLANLNPVNDHRYDNADPVELAKEADSSTDLTLLIVADSRTMSEPQMPLLCVDPIPPGGQFRCIPAELWGVENNVSLANMDFGEFASAVDADGVFREFKD</sequence>
<dbReference type="EMBL" id="CP033230">
    <property type="protein sequence ID" value="AYO77925.1"/>
    <property type="molecule type" value="Genomic_DNA"/>
</dbReference>
<dbReference type="RefSeq" id="WP_063141970.1">
    <property type="nucleotide sequence ID" value="NZ_CAIGKD010000023.1"/>
</dbReference>
<name>A0A3G2USS0_SPHYA</name>
<gene>
    <name evidence="2" type="ORF">EBF16_14195</name>
</gene>
<evidence type="ECO:0000313" key="3">
    <source>
        <dbReference type="Proteomes" id="UP000280708"/>
    </source>
</evidence>
<dbReference type="Pfam" id="PF21962">
    <property type="entry name" value="DUF6924"/>
    <property type="match status" value="1"/>
</dbReference>
<dbReference type="Proteomes" id="UP000280708">
    <property type="component" value="Chromosome"/>
</dbReference>